<evidence type="ECO:0000313" key="2">
    <source>
        <dbReference type="EMBL" id="KAF1991559.1"/>
    </source>
</evidence>
<sequence>MSRPSLSTPPTGSSALLGSGAREALQIGASLKGGTSVLALRPGLVYSHRDCGGQQTIFAKLQPSMMMMRSKFECGRCFFVHSIRAPQKTIKSRVGGNQAMNSESLTPSATEPETSLSEQRVRSEFIVKGRIRLGPFRNQNCRSVGSRKGVRP</sequence>
<feature type="compositionally biased region" description="Polar residues" evidence="1">
    <location>
        <begin position="98"/>
        <end position="118"/>
    </location>
</feature>
<name>A0A6G1HEW2_9PEZI</name>
<reference evidence="2" key="1">
    <citation type="journal article" date="2020" name="Stud. Mycol.">
        <title>101 Dothideomycetes genomes: a test case for predicting lifestyles and emergence of pathogens.</title>
        <authorList>
            <person name="Haridas S."/>
            <person name="Albert R."/>
            <person name="Binder M."/>
            <person name="Bloem J."/>
            <person name="Labutti K."/>
            <person name="Salamov A."/>
            <person name="Andreopoulos B."/>
            <person name="Baker S."/>
            <person name="Barry K."/>
            <person name="Bills G."/>
            <person name="Bluhm B."/>
            <person name="Cannon C."/>
            <person name="Castanera R."/>
            <person name="Culley D."/>
            <person name="Daum C."/>
            <person name="Ezra D."/>
            <person name="Gonzalez J."/>
            <person name="Henrissat B."/>
            <person name="Kuo A."/>
            <person name="Liang C."/>
            <person name="Lipzen A."/>
            <person name="Lutzoni F."/>
            <person name="Magnuson J."/>
            <person name="Mondo S."/>
            <person name="Nolan M."/>
            <person name="Ohm R."/>
            <person name="Pangilinan J."/>
            <person name="Park H.-J."/>
            <person name="Ramirez L."/>
            <person name="Alfaro M."/>
            <person name="Sun H."/>
            <person name="Tritt A."/>
            <person name="Yoshinaga Y."/>
            <person name="Zwiers L.-H."/>
            <person name="Turgeon B."/>
            <person name="Goodwin S."/>
            <person name="Spatafora J."/>
            <person name="Crous P."/>
            <person name="Grigoriev I."/>
        </authorList>
    </citation>
    <scope>NUCLEOTIDE SEQUENCE</scope>
    <source>
        <strain evidence="2">CBS 113979</strain>
    </source>
</reference>
<organism evidence="2 3">
    <name type="scientific">Aulographum hederae CBS 113979</name>
    <dbReference type="NCBI Taxonomy" id="1176131"/>
    <lineage>
        <taxon>Eukaryota</taxon>
        <taxon>Fungi</taxon>
        <taxon>Dikarya</taxon>
        <taxon>Ascomycota</taxon>
        <taxon>Pezizomycotina</taxon>
        <taxon>Dothideomycetes</taxon>
        <taxon>Pleosporomycetidae</taxon>
        <taxon>Aulographales</taxon>
        <taxon>Aulographaceae</taxon>
    </lineage>
</organism>
<accession>A0A6G1HEW2</accession>
<proteinExistence type="predicted"/>
<dbReference type="AlphaFoldDB" id="A0A6G1HEW2"/>
<evidence type="ECO:0000313" key="3">
    <source>
        <dbReference type="Proteomes" id="UP000800041"/>
    </source>
</evidence>
<feature type="region of interest" description="Disordered" evidence="1">
    <location>
        <begin position="90"/>
        <end position="120"/>
    </location>
</feature>
<keyword evidence="3" id="KW-1185">Reference proteome</keyword>
<dbReference type="EMBL" id="ML977139">
    <property type="protein sequence ID" value="KAF1991559.1"/>
    <property type="molecule type" value="Genomic_DNA"/>
</dbReference>
<evidence type="ECO:0000256" key="1">
    <source>
        <dbReference type="SAM" id="MobiDB-lite"/>
    </source>
</evidence>
<protein>
    <submittedName>
        <fullName evidence="2">Uncharacterized protein</fullName>
    </submittedName>
</protein>
<gene>
    <name evidence="2" type="ORF">K402DRAFT_400280</name>
</gene>
<dbReference type="Proteomes" id="UP000800041">
    <property type="component" value="Unassembled WGS sequence"/>
</dbReference>